<feature type="region of interest" description="Disordered" evidence="1">
    <location>
        <begin position="169"/>
        <end position="191"/>
    </location>
</feature>
<sequence>MSSSATNSDVPKVSISKYGIIIEEQKKPEPAAKPILKKESQISMQKTKADDENNNLKKSSARNIKISNSQMKLNKADLNDNYLAQSVMNISNLLQNQMRKSSFMSAPGIMIGQPLSPQFNPYDLTQLQQQSMMPLQLLLGQSGGISQTMPDGQQPFMGNFFPDFGNQLNSSQETTQDYEDMSSGGRVYKGTRRGGRLKVTDQPQVATYLREEKDAH</sequence>
<protein>
    <submittedName>
        <fullName evidence="2">Uncharacterized protein</fullName>
    </submittedName>
</protein>
<accession>A0A7I8VJS5</accession>
<keyword evidence="3" id="KW-1185">Reference proteome</keyword>
<comment type="caution">
    <text evidence="2">The sequence shown here is derived from an EMBL/GenBank/DDBJ whole genome shotgun (WGS) entry which is preliminary data.</text>
</comment>
<feature type="region of interest" description="Disordered" evidence="1">
    <location>
        <begin position="28"/>
        <end position="56"/>
    </location>
</feature>
<name>A0A7I8VJS5_9ANNE</name>
<gene>
    <name evidence="2" type="ORF">DGYR_LOCUS5102</name>
</gene>
<feature type="compositionally biased region" description="Basic and acidic residues" evidence="1">
    <location>
        <begin position="28"/>
        <end position="40"/>
    </location>
</feature>
<dbReference type="AlphaFoldDB" id="A0A7I8VJS5"/>
<evidence type="ECO:0000313" key="3">
    <source>
        <dbReference type="Proteomes" id="UP000549394"/>
    </source>
</evidence>
<organism evidence="2 3">
    <name type="scientific">Dimorphilus gyrociliatus</name>
    <dbReference type="NCBI Taxonomy" id="2664684"/>
    <lineage>
        <taxon>Eukaryota</taxon>
        <taxon>Metazoa</taxon>
        <taxon>Spiralia</taxon>
        <taxon>Lophotrochozoa</taxon>
        <taxon>Annelida</taxon>
        <taxon>Polychaeta</taxon>
        <taxon>Polychaeta incertae sedis</taxon>
        <taxon>Dinophilidae</taxon>
        <taxon>Dimorphilus</taxon>
    </lineage>
</organism>
<dbReference type="EMBL" id="CAJFCJ010000006">
    <property type="protein sequence ID" value="CAD5116477.1"/>
    <property type="molecule type" value="Genomic_DNA"/>
</dbReference>
<evidence type="ECO:0000256" key="1">
    <source>
        <dbReference type="SAM" id="MobiDB-lite"/>
    </source>
</evidence>
<evidence type="ECO:0000313" key="2">
    <source>
        <dbReference type="EMBL" id="CAD5116477.1"/>
    </source>
</evidence>
<proteinExistence type="predicted"/>
<dbReference type="Proteomes" id="UP000549394">
    <property type="component" value="Unassembled WGS sequence"/>
</dbReference>
<reference evidence="2 3" key="1">
    <citation type="submission" date="2020-08" db="EMBL/GenBank/DDBJ databases">
        <authorList>
            <person name="Hejnol A."/>
        </authorList>
    </citation>
    <scope>NUCLEOTIDE SEQUENCE [LARGE SCALE GENOMIC DNA]</scope>
</reference>